<evidence type="ECO:0000256" key="2">
    <source>
        <dbReference type="SAM" id="MobiDB-lite"/>
    </source>
</evidence>
<feature type="coiled-coil region" evidence="1">
    <location>
        <begin position="26"/>
        <end position="53"/>
    </location>
</feature>
<keyword evidence="4" id="KW-1185">Reference proteome</keyword>
<protein>
    <submittedName>
        <fullName evidence="3">Uncharacterized protein</fullName>
    </submittedName>
</protein>
<evidence type="ECO:0000256" key="1">
    <source>
        <dbReference type="SAM" id="Coils"/>
    </source>
</evidence>
<accession>A0A9N8E008</accession>
<dbReference type="EMBL" id="CAICTM010000510">
    <property type="protein sequence ID" value="CAB9511957.1"/>
    <property type="molecule type" value="Genomic_DNA"/>
</dbReference>
<sequence>MVFGLQKLQNELFCVTEERNYFQSKYLEQVNEIAALKEDLRKAKREIGKLRGELMESSVSEIGGLDESLGGYSSYSTPAKHRRRSRHSATGSAANSPQANSPTAAATATATATTTVDAFQEEKKENELDQNDDVTSEKDEDLNDEEQDDEDDDDDEDTQAQDIRQSAEKLLQWASYRTYQRSSSASSPDHGSVGSPAPVEDSLLGPMIPRTIESASLDDRSTGNLSQTLSNDSETAP</sequence>
<comment type="caution">
    <text evidence="3">The sequence shown here is derived from an EMBL/GenBank/DDBJ whole genome shotgun (WGS) entry which is preliminary data.</text>
</comment>
<dbReference type="Proteomes" id="UP001153069">
    <property type="component" value="Unassembled WGS sequence"/>
</dbReference>
<dbReference type="OrthoDB" id="48829at2759"/>
<name>A0A9N8E008_9STRA</name>
<organism evidence="3 4">
    <name type="scientific">Seminavis robusta</name>
    <dbReference type="NCBI Taxonomy" id="568900"/>
    <lineage>
        <taxon>Eukaryota</taxon>
        <taxon>Sar</taxon>
        <taxon>Stramenopiles</taxon>
        <taxon>Ochrophyta</taxon>
        <taxon>Bacillariophyta</taxon>
        <taxon>Bacillariophyceae</taxon>
        <taxon>Bacillariophycidae</taxon>
        <taxon>Naviculales</taxon>
        <taxon>Naviculaceae</taxon>
        <taxon>Seminavis</taxon>
    </lineage>
</organism>
<proteinExistence type="predicted"/>
<reference evidence="3" key="1">
    <citation type="submission" date="2020-06" db="EMBL/GenBank/DDBJ databases">
        <authorList>
            <consortium name="Plant Systems Biology data submission"/>
        </authorList>
    </citation>
    <scope>NUCLEOTIDE SEQUENCE</scope>
    <source>
        <strain evidence="3">D6</strain>
    </source>
</reference>
<feature type="compositionally biased region" description="Low complexity" evidence="2">
    <location>
        <begin position="103"/>
        <end position="115"/>
    </location>
</feature>
<evidence type="ECO:0000313" key="4">
    <source>
        <dbReference type="Proteomes" id="UP001153069"/>
    </source>
</evidence>
<evidence type="ECO:0000313" key="3">
    <source>
        <dbReference type="EMBL" id="CAB9511957.1"/>
    </source>
</evidence>
<feature type="region of interest" description="Disordered" evidence="2">
    <location>
        <begin position="63"/>
        <end position="237"/>
    </location>
</feature>
<feature type="compositionally biased region" description="Acidic residues" evidence="2">
    <location>
        <begin position="128"/>
        <end position="159"/>
    </location>
</feature>
<keyword evidence="1" id="KW-0175">Coiled coil</keyword>
<feature type="compositionally biased region" description="Polar residues" evidence="2">
    <location>
        <begin position="222"/>
        <end position="237"/>
    </location>
</feature>
<gene>
    <name evidence="3" type="ORF">SEMRO_511_G157450.1</name>
</gene>
<dbReference type="AlphaFoldDB" id="A0A9N8E008"/>
<feature type="compositionally biased region" description="Polar residues" evidence="2">
    <location>
        <begin position="88"/>
        <end position="102"/>
    </location>
</feature>
<feature type="compositionally biased region" description="Polar residues" evidence="2">
    <location>
        <begin position="175"/>
        <end position="189"/>
    </location>
</feature>